<organism evidence="1 2">
    <name type="scientific">Candidatus Yanofskybacteria bacterium RIFCSPLOWO2_01_FULL_49_25</name>
    <dbReference type="NCBI Taxonomy" id="1802701"/>
    <lineage>
        <taxon>Bacteria</taxon>
        <taxon>Candidatus Yanofskyibacteriota</taxon>
    </lineage>
</organism>
<dbReference type="STRING" id="1802701.A3A33_01300"/>
<dbReference type="InterPro" id="IPR035069">
    <property type="entry name" value="TTHA1013/TTHA0281-like"/>
</dbReference>
<evidence type="ECO:0000313" key="2">
    <source>
        <dbReference type="Proteomes" id="UP000179047"/>
    </source>
</evidence>
<dbReference type="EMBL" id="MGKP01000001">
    <property type="protein sequence ID" value="OGN29942.1"/>
    <property type="molecule type" value="Genomic_DNA"/>
</dbReference>
<accession>A0A1F8GWZ2</accession>
<dbReference type="SUPFAM" id="SSF143100">
    <property type="entry name" value="TTHA1013/TTHA0281-like"/>
    <property type="match status" value="1"/>
</dbReference>
<name>A0A1F8GWZ2_9BACT</name>
<comment type="caution">
    <text evidence="1">The sequence shown here is derived from an EMBL/GenBank/DDBJ whole genome shotgun (WGS) entry which is preliminary data.</text>
</comment>
<evidence type="ECO:0008006" key="3">
    <source>
        <dbReference type="Google" id="ProtNLM"/>
    </source>
</evidence>
<dbReference type="AlphaFoldDB" id="A0A1F8GWZ2"/>
<reference evidence="1 2" key="1">
    <citation type="journal article" date="2016" name="Nat. Commun.">
        <title>Thousands of microbial genomes shed light on interconnected biogeochemical processes in an aquifer system.</title>
        <authorList>
            <person name="Anantharaman K."/>
            <person name="Brown C.T."/>
            <person name="Hug L.A."/>
            <person name="Sharon I."/>
            <person name="Castelle C.J."/>
            <person name="Probst A.J."/>
            <person name="Thomas B.C."/>
            <person name="Singh A."/>
            <person name="Wilkins M.J."/>
            <person name="Karaoz U."/>
            <person name="Brodie E.L."/>
            <person name="Williams K.H."/>
            <person name="Hubbard S.S."/>
            <person name="Banfield J.F."/>
        </authorList>
    </citation>
    <scope>NUCLEOTIDE SEQUENCE [LARGE SCALE GENOMIC DNA]</scope>
</reference>
<proteinExistence type="predicted"/>
<dbReference type="Proteomes" id="UP000179047">
    <property type="component" value="Unassembled WGS sequence"/>
</dbReference>
<protein>
    <recommendedName>
        <fullName evidence="3">HicB-like antitoxin of toxin-antitoxin system domain-containing protein</fullName>
    </recommendedName>
</protein>
<dbReference type="Gene3D" id="3.30.160.250">
    <property type="match status" value="1"/>
</dbReference>
<gene>
    <name evidence="1" type="ORF">A3A33_01300</name>
</gene>
<sequence>MNTLAFQLSVSFIKENDQFVAFSPALDLSTAGKTLEEAKKHFTEAAQLFFEELKESGNTEEVLSGLGWAKKNDSFIPPMIVSQQIESIRIPAF</sequence>
<evidence type="ECO:0000313" key="1">
    <source>
        <dbReference type="EMBL" id="OGN29942.1"/>
    </source>
</evidence>